<dbReference type="PANTHER" id="PTHR36454">
    <property type="entry name" value="LMO2823 PROTEIN"/>
    <property type="match status" value="1"/>
</dbReference>
<dbReference type="PANTHER" id="PTHR36454:SF1">
    <property type="entry name" value="DUF1015 DOMAIN-CONTAINING PROTEIN"/>
    <property type="match status" value="1"/>
</dbReference>
<reference evidence="1 2" key="1">
    <citation type="journal article" date="2018" name="ISME J.">
        <title>Endosymbiont genomes yield clues of tubeworm success.</title>
        <authorList>
            <person name="Li Y."/>
            <person name="Liles M.R."/>
            <person name="Halanych K.M."/>
        </authorList>
    </citation>
    <scope>NUCLEOTIDE SEQUENCE [LARGE SCALE GENOMIC DNA]</scope>
    <source>
        <strain evidence="1">A1462</strain>
    </source>
</reference>
<comment type="caution">
    <text evidence="1">The sequence shown here is derived from an EMBL/GenBank/DDBJ whole genome shotgun (WGS) entry which is preliminary data.</text>
</comment>
<name>A0A370DC23_9GAMM</name>
<protein>
    <submittedName>
        <fullName evidence="1">DUF1015 domain-containing protein</fullName>
    </submittedName>
</protein>
<dbReference type="AlphaFoldDB" id="A0A370DC23"/>
<dbReference type="Proteomes" id="UP000254771">
    <property type="component" value="Unassembled WGS sequence"/>
</dbReference>
<keyword evidence="2" id="KW-1185">Reference proteome</keyword>
<dbReference type="Pfam" id="PF06245">
    <property type="entry name" value="DUF1015"/>
    <property type="match status" value="1"/>
</dbReference>
<proteinExistence type="predicted"/>
<gene>
    <name evidence="1" type="ORF">DIZ78_15870</name>
</gene>
<dbReference type="PIRSF" id="PIRSF033563">
    <property type="entry name" value="UCP033563"/>
    <property type="match status" value="1"/>
</dbReference>
<sequence length="413" mass="45286">MPLIRAFPGLRPAAGRAADVAAPPYDVMNEAEAREMVVGRPWSFLHISRPEVDLPEGTDPYAPEVYAKAAENLAKMEDEGVLVRDEKPCFYVYRLTMGEHVQTGLAAVASVDAYDNNRIKKHEFTRPAKEDDRVRQVDALNAQTGPVFLVYPSTSVVDSTLAEISSAAPVIEVTAADGVLHEIWVVADKTTVARLTDAFDAMDALYVADGHHRSAAGSRVGAVRKADNPNHTGDESYNYFLTVIFPHNQMQILDYNRVVKDLNGLDPAAFLSRVGEAFSVETSDLPVKPSQPAEFGMYLDKQWYRLRLSGERIPSDDPVGRLDVSLLANNLIDPILGISDPRRDSRIDFVGGIRGLAGLEKRVDSGEMQVAFSFFPTGMEDLMAVADAGEVMPPKSTWFEPKLADGLVSHVLD</sequence>
<dbReference type="EMBL" id="QFXE01000021">
    <property type="protein sequence ID" value="RDH81924.1"/>
    <property type="molecule type" value="Genomic_DNA"/>
</dbReference>
<evidence type="ECO:0000313" key="1">
    <source>
        <dbReference type="EMBL" id="RDH81924.1"/>
    </source>
</evidence>
<accession>A0A370DC23</accession>
<organism evidence="1 2">
    <name type="scientific">endosymbiont of Escarpia spicata</name>
    <dbReference type="NCBI Taxonomy" id="2200908"/>
    <lineage>
        <taxon>Bacteria</taxon>
        <taxon>Pseudomonadati</taxon>
        <taxon>Pseudomonadota</taxon>
        <taxon>Gammaproteobacteria</taxon>
        <taxon>sulfur-oxidizing symbionts</taxon>
    </lineage>
</organism>
<dbReference type="InterPro" id="IPR008323">
    <property type="entry name" value="UCP033563"/>
</dbReference>
<evidence type="ECO:0000313" key="2">
    <source>
        <dbReference type="Proteomes" id="UP000254771"/>
    </source>
</evidence>